<comment type="caution">
    <text evidence="2">The sequence shown here is derived from an EMBL/GenBank/DDBJ whole genome shotgun (WGS) entry which is preliminary data.</text>
</comment>
<feature type="transmembrane region" description="Helical" evidence="1">
    <location>
        <begin position="70"/>
        <end position="90"/>
    </location>
</feature>
<feature type="transmembrane region" description="Helical" evidence="1">
    <location>
        <begin position="134"/>
        <end position="153"/>
    </location>
</feature>
<feature type="transmembrane region" description="Helical" evidence="1">
    <location>
        <begin position="234"/>
        <end position="255"/>
    </location>
</feature>
<keyword evidence="1" id="KW-0812">Transmembrane</keyword>
<dbReference type="EMBL" id="BNAG01000003">
    <property type="protein sequence ID" value="GHE67185.1"/>
    <property type="molecule type" value="Genomic_DNA"/>
</dbReference>
<keyword evidence="1" id="KW-0472">Membrane</keyword>
<feature type="transmembrane region" description="Helical" evidence="1">
    <location>
        <begin position="46"/>
        <end position="64"/>
    </location>
</feature>
<feature type="transmembrane region" description="Helical" evidence="1">
    <location>
        <begin position="418"/>
        <end position="438"/>
    </location>
</feature>
<feature type="transmembrane region" description="Helical" evidence="1">
    <location>
        <begin position="482"/>
        <end position="499"/>
    </location>
</feature>
<keyword evidence="3" id="KW-1185">Reference proteome</keyword>
<feature type="transmembrane region" description="Helical" evidence="1">
    <location>
        <begin position="6"/>
        <end position="26"/>
    </location>
</feature>
<feature type="transmembrane region" description="Helical" evidence="1">
    <location>
        <begin position="340"/>
        <end position="359"/>
    </location>
</feature>
<dbReference type="RefSeq" id="WP_189630437.1">
    <property type="nucleotide sequence ID" value="NZ_BNAG01000003.1"/>
</dbReference>
<name>A0ABQ3I9P0_9BACT</name>
<feature type="transmembrane region" description="Helical" evidence="1">
    <location>
        <begin position="392"/>
        <end position="411"/>
    </location>
</feature>
<feature type="transmembrane region" description="Helical" evidence="1">
    <location>
        <begin position="450"/>
        <end position="470"/>
    </location>
</feature>
<protein>
    <recommendedName>
        <fullName evidence="4">Glycosyltransferase RgtA/B/C/D-like domain-containing protein</fullName>
    </recommendedName>
</protein>
<feature type="transmembrane region" description="Helical" evidence="1">
    <location>
        <begin position="267"/>
        <end position="287"/>
    </location>
</feature>
<evidence type="ECO:0000256" key="1">
    <source>
        <dbReference type="SAM" id="Phobius"/>
    </source>
</evidence>
<evidence type="ECO:0008006" key="4">
    <source>
        <dbReference type="Google" id="ProtNLM"/>
    </source>
</evidence>
<reference evidence="3" key="1">
    <citation type="journal article" date="2019" name="Int. J. Syst. Evol. Microbiol.">
        <title>The Global Catalogue of Microorganisms (GCM) 10K type strain sequencing project: providing services to taxonomists for standard genome sequencing and annotation.</title>
        <authorList>
            <consortium name="The Broad Institute Genomics Platform"/>
            <consortium name="The Broad Institute Genome Sequencing Center for Infectious Disease"/>
            <person name="Wu L."/>
            <person name="Ma J."/>
        </authorList>
    </citation>
    <scope>NUCLEOTIDE SEQUENCE [LARGE SCALE GENOMIC DNA]</scope>
    <source>
        <strain evidence="3">CGMCC 1.15111</strain>
    </source>
</reference>
<dbReference type="Proteomes" id="UP000658258">
    <property type="component" value="Unassembled WGS sequence"/>
</dbReference>
<organism evidence="2 3">
    <name type="scientific">Roseivirga thermotolerans</name>
    <dbReference type="NCBI Taxonomy" id="1758176"/>
    <lineage>
        <taxon>Bacteria</taxon>
        <taxon>Pseudomonadati</taxon>
        <taxon>Bacteroidota</taxon>
        <taxon>Cytophagia</taxon>
        <taxon>Cytophagales</taxon>
        <taxon>Roseivirgaceae</taxon>
        <taxon>Roseivirga</taxon>
    </lineage>
</organism>
<evidence type="ECO:0000313" key="3">
    <source>
        <dbReference type="Proteomes" id="UP000658258"/>
    </source>
</evidence>
<evidence type="ECO:0000313" key="2">
    <source>
        <dbReference type="EMBL" id="GHE67185.1"/>
    </source>
</evidence>
<keyword evidence="1" id="KW-1133">Transmembrane helix</keyword>
<feature type="transmembrane region" description="Helical" evidence="1">
    <location>
        <begin position="212"/>
        <end position="228"/>
    </location>
</feature>
<sequence length="657" mass="77276">MNIPYIDTIFLGIVRLLLWVFFLYLLKRLFIKDKPSQNQVKTMGNYWAVFGSVVLVLIYVLVQVNSYDLLTIIAFMIFFFGFRLIGVKQLKLKNNLWLRRRKAILINVIENIEDKEPIIDVRKAKANKRFSVKAGFYFATLACFTAMMVRFYLMQFDNYQLSAAWFQELKILDGLSDQRWFNNEMVMTGQYALMSFYGLITGISAEMALESFGLFQIFILCFVIFWFIDAMTNSLVTIPLLGTLAFALFFNLVPINLTQITHSKSTFMAMTFFLPALIFIRKPWVLYKNKRSNYFWQMLVIFCAIALIDLFTLLILLPPYFMVVIPFIRRGYWKFFMQSFWAYLGAYVFILGSFALSAYNNDTDFFLFLRSNLLSVSSTTTTGNMILSYDTLIWIFQGISLVGGVVMFFLYRDHERKWASPLAFIIYVNVMILYSTMGFEYFDRDLFNEILPVLVACALSLVFYIIYYYFNTRLTRVEIPDKVSVPLIFALFLVTAYYSQPELVNRTSKTNSLSKTILEAYQNIKASFIPYGYAVVNASNMLPMSRDSHIFIGYDDFLNAYPERDSVYFEYKDDKEFLRLNTEYILPNSVLVFIYHNVSDEFRRKVRIEEEVQDDVVRLVNDLRLRGRPIRLFYEKDNLRVYEIVNKPKEARIKELL</sequence>
<accession>A0ABQ3I9P0</accession>
<gene>
    <name evidence="2" type="ORF">GCM10011340_23340</name>
</gene>
<feature type="transmembrane region" description="Helical" evidence="1">
    <location>
        <begin position="299"/>
        <end position="328"/>
    </location>
</feature>
<proteinExistence type="predicted"/>